<gene>
    <name evidence="3" type="ORF">ABT272_25865</name>
</gene>
<sequence length="155" mass="16244">MNRRRIAVAALALLALSGCSSEKADKAEAKPTASRADGARQAVDSYISALNARSATDLIRIGGVKDEAWSRREAAKILAAKGGRGWKVSNLDIEHDMGPTTGSAHLSATDKAGKAMTDTFTVTRDKGTWHLMVFSGQPHPPGKTPASTAQPTSSS</sequence>
<dbReference type="RefSeq" id="WP_352064493.1">
    <property type="nucleotide sequence ID" value="NZ_JBEPAZ010000025.1"/>
</dbReference>
<dbReference type="Proteomes" id="UP001470023">
    <property type="component" value="Unassembled WGS sequence"/>
</dbReference>
<evidence type="ECO:0008006" key="5">
    <source>
        <dbReference type="Google" id="ProtNLM"/>
    </source>
</evidence>
<evidence type="ECO:0000313" key="4">
    <source>
        <dbReference type="Proteomes" id="UP001470023"/>
    </source>
</evidence>
<evidence type="ECO:0000256" key="2">
    <source>
        <dbReference type="SAM" id="SignalP"/>
    </source>
</evidence>
<feature type="compositionally biased region" description="Low complexity" evidence="1">
    <location>
        <begin position="144"/>
        <end position="155"/>
    </location>
</feature>
<organism evidence="3 4">
    <name type="scientific">Streptomyces sp. 900105245</name>
    <dbReference type="NCBI Taxonomy" id="3154379"/>
    <lineage>
        <taxon>Bacteria</taxon>
        <taxon>Bacillati</taxon>
        <taxon>Actinomycetota</taxon>
        <taxon>Actinomycetes</taxon>
        <taxon>Kitasatosporales</taxon>
        <taxon>Streptomycetaceae</taxon>
        <taxon>Streptomyces</taxon>
    </lineage>
</organism>
<proteinExistence type="predicted"/>
<dbReference type="PROSITE" id="PS51257">
    <property type="entry name" value="PROKAR_LIPOPROTEIN"/>
    <property type="match status" value="1"/>
</dbReference>
<accession>A0ABV1UBN8</accession>
<comment type="caution">
    <text evidence="3">The sequence shown here is derived from an EMBL/GenBank/DDBJ whole genome shotgun (WGS) entry which is preliminary data.</text>
</comment>
<dbReference type="EMBL" id="JBEPAZ010000025">
    <property type="protein sequence ID" value="MER6431129.1"/>
    <property type="molecule type" value="Genomic_DNA"/>
</dbReference>
<protein>
    <recommendedName>
        <fullName evidence="5">Lipoprotein</fullName>
    </recommendedName>
</protein>
<evidence type="ECO:0000256" key="1">
    <source>
        <dbReference type="SAM" id="MobiDB-lite"/>
    </source>
</evidence>
<keyword evidence="4" id="KW-1185">Reference proteome</keyword>
<keyword evidence="2" id="KW-0732">Signal</keyword>
<reference evidence="3 4" key="1">
    <citation type="submission" date="2024-06" db="EMBL/GenBank/DDBJ databases">
        <title>The Natural Products Discovery Center: Release of the First 8490 Sequenced Strains for Exploring Actinobacteria Biosynthetic Diversity.</title>
        <authorList>
            <person name="Kalkreuter E."/>
            <person name="Kautsar S.A."/>
            <person name="Yang D."/>
            <person name="Bader C.D."/>
            <person name="Teijaro C.N."/>
            <person name="Fluegel L."/>
            <person name="Davis C.M."/>
            <person name="Simpson J.R."/>
            <person name="Lauterbach L."/>
            <person name="Steele A.D."/>
            <person name="Gui C."/>
            <person name="Meng S."/>
            <person name="Li G."/>
            <person name="Viehrig K."/>
            <person name="Ye F."/>
            <person name="Su P."/>
            <person name="Kiefer A.F."/>
            <person name="Nichols A."/>
            <person name="Cepeda A.J."/>
            <person name="Yan W."/>
            <person name="Fan B."/>
            <person name="Jiang Y."/>
            <person name="Adhikari A."/>
            <person name="Zheng C.-J."/>
            <person name="Schuster L."/>
            <person name="Cowan T.M."/>
            <person name="Smanski M.J."/>
            <person name="Chevrette M.G."/>
            <person name="De Carvalho L.P.S."/>
            <person name="Shen B."/>
        </authorList>
    </citation>
    <scope>NUCLEOTIDE SEQUENCE [LARGE SCALE GENOMIC DNA]</scope>
    <source>
        <strain evidence="3 4">NPDC001166</strain>
    </source>
</reference>
<feature type="signal peptide" evidence="2">
    <location>
        <begin position="1"/>
        <end position="23"/>
    </location>
</feature>
<feature type="region of interest" description="Disordered" evidence="1">
    <location>
        <begin position="135"/>
        <end position="155"/>
    </location>
</feature>
<feature type="chain" id="PRO_5045453668" description="Lipoprotein" evidence="2">
    <location>
        <begin position="24"/>
        <end position="155"/>
    </location>
</feature>
<name>A0ABV1UBN8_9ACTN</name>
<evidence type="ECO:0000313" key="3">
    <source>
        <dbReference type="EMBL" id="MER6431129.1"/>
    </source>
</evidence>